<comment type="similarity">
    <text evidence="1">Belongs to the thioesterase family.</text>
</comment>
<dbReference type="InterPro" id="IPR012223">
    <property type="entry name" value="TEII"/>
</dbReference>
<evidence type="ECO:0000256" key="1">
    <source>
        <dbReference type="ARBA" id="ARBA00007169"/>
    </source>
</evidence>
<dbReference type="GO" id="GO:0008610">
    <property type="term" value="P:lipid biosynthetic process"/>
    <property type="evidence" value="ECO:0007669"/>
    <property type="project" value="TreeGrafter"/>
</dbReference>
<organism evidence="3 4">
    <name type="scientific">Zarconia navalis LEGE 11467</name>
    <dbReference type="NCBI Taxonomy" id="1828826"/>
    <lineage>
        <taxon>Bacteria</taxon>
        <taxon>Bacillati</taxon>
        <taxon>Cyanobacteriota</taxon>
        <taxon>Cyanophyceae</taxon>
        <taxon>Oscillatoriophycideae</taxon>
        <taxon>Oscillatoriales</taxon>
        <taxon>Oscillatoriales incertae sedis</taxon>
        <taxon>Zarconia</taxon>
        <taxon>Zarconia navalis</taxon>
    </lineage>
</organism>
<dbReference type="AlphaFoldDB" id="A0A928Z7M0"/>
<dbReference type="RefSeq" id="WP_264320920.1">
    <property type="nucleotide sequence ID" value="NZ_JADEXN010000108.1"/>
</dbReference>
<reference evidence="3" key="1">
    <citation type="submission" date="2020-10" db="EMBL/GenBank/DDBJ databases">
        <authorList>
            <person name="Castelo-Branco R."/>
            <person name="Eusebio N."/>
            <person name="Adriana R."/>
            <person name="Vieira A."/>
            <person name="Brugerolle De Fraissinette N."/>
            <person name="Rezende De Castro R."/>
            <person name="Schneider M.P."/>
            <person name="Vasconcelos V."/>
            <person name="Leao P.N."/>
        </authorList>
    </citation>
    <scope>NUCLEOTIDE SEQUENCE</scope>
    <source>
        <strain evidence="3">LEGE 11467</strain>
    </source>
</reference>
<dbReference type="PANTHER" id="PTHR11487">
    <property type="entry name" value="THIOESTERASE"/>
    <property type="match status" value="1"/>
</dbReference>
<evidence type="ECO:0000313" key="3">
    <source>
        <dbReference type="EMBL" id="MBE9040675.1"/>
    </source>
</evidence>
<evidence type="ECO:0000313" key="4">
    <source>
        <dbReference type="Proteomes" id="UP000621799"/>
    </source>
</evidence>
<dbReference type="Pfam" id="PF00975">
    <property type="entry name" value="Thioesterase"/>
    <property type="match status" value="1"/>
</dbReference>
<dbReference type="InterPro" id="IPR001031">
    <property type="entry name" value="Thioesterase"/>
</dbReference>
<dbReference type="Proteomes" id="UP000621799">
    <property type="component" value="Unassembled WGS sequence"/>
</dbReference>
<keyword evidence="4" id="KW-1185">Reference proteome</keyword>
<proteinExistence type="inferred from homology"/>
<dbReference type="InterPro" id="IPR029058">
    <property type="entry name" value="AB_hydrolase_fold"/>
</dbReference>
<protein>
    <submittedName>
        <fullName evidence="3">Thioesterase</fullName>
    </submittedName>
</protein>
<accession>A0A928Z7M0</accession>
<feature type="domain" description="Thioesterase" evidence="2">
    <location>
        <begin position="20"/>
        <end position="237"/>
    </location>
</feature>
<dbReference type="SUPFAM" id="SSF53474">
    <property type="entry name" value="alpha/beta-Hydrolases"/>
    <property type="match status" value="1"/>
</dbReference>
<evidence type="ECO:0000259" key="2">
    <source>
        <dbReference type="Pfam" id="PF00975"/>
    </source>
</evidence>
<sequence length="265" mass="30451">MTPNSLWFPHLTPNDSDRLRLFCFPYAGGGTLAFRSWLDYFPSAIRIYPVELPGRCFRLQEPAIAQLQPLVREIARALYPYLDKPFAFFGHSMGALIGFELTRLLRKQHQISPIRLCVSGRCAPQIPPFESPIYHLPSSEFLTALRRLNGTPSEFFENLELMELALPILRADFAVVETYSYLREEPLSCPISVFGGLQDPKTTVNFLKAWQAQSTQDISLHLFSGDHFFIHSDRNEFLKLLVRDLQQSIFESSIQNKNIRQLKLT</sequence>
<gene>
    <name evidence="3" type="ORF">IQ235_07760</name>
</gene>
<dbReference type="Gene3D" id="3.40.50.1820">
    <property type="entry name" value="alpha/beta hydrolase"/>
    <property type="match status" value="1"/>
</dbReference>
<name>A0A928Z7M0_9CYAN</name>
<comment type="caution">
    <text evidence="3">The sequence shown here is derived from an EMBL/GenBank/DDBJ whole genome shotgun (WGS) entry which is preliminary data.</text>
</comment>
<dbReference type="EMBL" id="JADEXN010000108">
    <property type="protein sequence ID" value="MBE9040675.1"/>
    <property type="molecule type" value="Genomic_DNA"/>
</dbReference>
<dbReference type="PANTHER" id="PTHR11487:SF0">
    <property type="entry name" value="S-ACYL FATTY ACID SYNTHASE THIOESTERASE, MEDIUM CHAIN"/>
    <property type="match status" value="1"/>
</dbReference>